<gene>
    <name evidence="1" type="ORF">H0A61_03043</name>
</gene>
<dbReference type="RefSeq" id="WP_206707938.1">
    <property type="nucleotide sequence ID" value="NZ_CP059066.1"/>
</dbReference>
<proteinExistence type="predicted"/>
<organism evidence="1 2">
    <name type="scientific">Koleobacter methoxysyntrophicus</name>
    <dbReference type="NCBI Taxonomy" id="2751313"/>
    <lineage>
        <taxon>Bacteria</taxon>
        <taxon>Bacillati</taxon>
        <taxon>Bacillota</taxon>
        <taxon>Clostridia</taxon>
        <taxon>Koleobacterales</taxon>
        <taxon>Koleobacteraceae</taxon>
        <taxon>Koleobacter</taxon>
    </lineage>
</organism>
<dbReference type="EMBL" id="CP059066">
    <property type="protein sequence ID" value="QSQ10633.1"/>
    <property type="molecule type" value="Genomic_DNA"/>
</dbReference>
<sequence length="388" mass="43461">MLNIVCVFSENDDAVVEAISRIPGIKIVSHEYSWDSFLVWAETDAPSPDIIIGDGMAYVSSAEHDMNRSAALLDIIRTVRFKRPETRFILIFPTASAEDRTLISGIAVLGIYDIYIRDEYTIDDIESWLKKPADIKNIADYLPVDERFPGPQAEPRGIKAAFMDSERKIGKKPDIFEAVSASGRAVEIRSRRLYTVYSPVPAGKTFFAVNLAASLAVSGRNTALVDITGTGACTAWTNAVGDPRIGAHVPEISMVVYEKQNFTETLHINADYIVVDTPSYGAGDRLLRELLRESEKIFVVLDPDYSHSLYASRNFLSVDAKRALYILNKNIENLEIDPEEFYAEMGIKFAVKIKFFTELYNSIARGIPLAVEDRILRAKILDLFDWGR</sequence>
<reference evidence="1" key="1">
    <citation type="submission" date="2020-07" db="EMBL/GenBank/DDBJ databases">
        <title>Koleobacter methoxysyntrophicus gen. nov., sp. nov., a novel anaerobic bacterium isolated from deep subsurface oil field and proposal of Koleobacterales ord. nov. in the phylum Firmicutes.</title>
        <authorList>
            <person name="Sakamoto S."/>
            <person name="Tamaki H."/>
        </authorList>
    </citation>
    <scope>NUCLEOTIDE SEQUENCE</scope>
    <source>
        <strain evidence="1">NRmbB1</strain>
    </source>
</reference>
<protein>
    <submittedName>
        <fullName evidence="1">Uncharacterized protein</fullName>
    </submittedName>
</protein>
<accession>A0A8A0RQU2</accession>
<dbReference type="Proteomes" id="UP000662904">
    <property type="component" value="Chromosome"/>
</dbReference>
<dbReference type="SUPFAM" id="SSF52540">
    <property type="entry name" value="P-loop containing nucleoside triphosphate hydrolases"/>
    <property type="match status" value="1"/>
</dbReference>
<dbReference type="InterPro" id="IPR027417">
    <property type="entry name" value="P-loop_NTPase"/>
</dbReference>
<keyword evidence="2" id="KW-1185">Reference proteome</keyword>
<dbReference type="Gene3D" id="3.40.50.300">
    <property type="entry name" value="P-loop containing nucleotide triphosphate hydrolases"/>
    <property type="match status" value="1"/>
</dbReference>
<name>A0A8A0RQU2_9FIRM</name>
<dbReference type="AlphaFoldDB" id="A0A8A0RQU2"/>
<evidence type="ECO:0000313" key="2">
    <source>
        <dbReference type="Proteomes" id="UP000662904"/>
    </source>
</evidence>
<dbReference type="KEGG" id="kme:H0A61_03043"/>
<evidence type="ECO:0000313" key="1">
    <source>
        <dbReference type="EMBL" id="QSQ10633.1"/>
    </source>
</evidence>